<dbReference type="Proteomes" id="UP001519418">
    <property type="component" value="Unassembled WGS sequence"/>
</dbReference>
<evidence type="ECO:0000259" key="2">
    <source>
        <dbReference type="Pfam" id="PF17774"/>
    </source>
</evidence>
<dbReference type="Gene3D" id="3.10.290.10">
    <property type="entry name" value="RNA-binding S4 domain"/>
    <property type="match status" value="1"/>
</dbReference>
<feature type="domain" description="Ribosome-associated protein quality control protein P2 N-terminal" evidence="3">
    <location>
        <begin position="14"/>
        <end position="79"/>
    </location>
</feature>
<dbReference type="InterPro" id="IPR012677">
    <property type="entry name" value="Nucleotide-bd_a/b_plait_sf"/>
</dbReference>
<proteinExistence type="predicted"/>
<dbReference type="Gene3D" id="3.30.70.330">
    <property type="match status" value="1"/>
</dbReference>
<accession>A0ABS5QN43</accession>
<dbReference type="InterPro" id="IPR036986">
    <property type="entry name" value="S4_RNA-bd_sf"/>
</dbReference>
<evidence type="ECO:0000313" key="5">
    <source>
        <dbReference type="Proteomes" id="UP001519418"/>
    </source>
</evidence>
<evidence type="ECO:0000313" key="4">
    <source>
        <dbReference type="EMBL" id="MBS9334509.1"/>
    </source>
</evidence>
<protein>
    <submittedName>
        <fullName evidence="4">Cell division protein</fullName>
    </submittedName>
</protein>
<evidence type="ECO:0000259" key="3">
    <source>
        <dbReference type="Pfam" id="PF21278"/>
    </source>
</evidence>
<dbReference type="PROSITE" id="PS50889">
    <property type="entry name" value="S4"/>
    <property type="match status" value="1"/>
</dbReference>
<dbReference type="Pfam" id="PF17774">
    <property type="entry name" value="YlmH_RBD"/>
    <property type="match status" value="1"/>
</dbReference>
<dbReference type="RefSeq" id="WP_213819127.1">
    <property type="nucleotide sequence ID" value="NZ_JAAMFI010000001.1"/>
</dbReference>
<dbReference type="SUPFAM" id="SSF55174">
    <property type="entry name" value="Alpha-L RNA-binding motif"/>
    <property type="match status" value="1"/>
</dbReference>
<dbReference type="CDD" id="cd00165">
    <property type="entry name" value="S4"/>
    <property type="match status" value="1"/>
</dbReference>
<dbReference type="PANTHER" id="PTHR13633">
    <property type="entry name" value="MITOCHONDRIAL TRANSCRIPTION RESCUE FACTOR 1"/>
    <property type="match status" value="1"/>
</dbReference>
<evidence type="ECO:0000256" key="1">
    <source>
        <dbReference type="PROSITE-ProRule" id="PRU00182"/>
    </source>
</evidence>
<gene>
    <name evidence="4" type="ORF">G6R27_00460</name>
</gene>
<organism evidence="4 5">
    <name type="scientific">Fructobacillus papyriferae</name>
    <dbReference type="NCBI Taxonomy" id="2713171"/>
    <lineage>
        <taxon>Bacteria</taxon>
        <taxon>Bacillati</taxon>
        <taxon>Bacillota</taxon>
        <taxon>Bacilli</taxon>
        <taxon>Lactobacillales</taxon>
        <taxon>Lactobacillaceae</taxon>
        <taxon>Fructobacillus</taxon>
    </lineage>
</organism>
<dbReference type="GO" id="GO:0051301">
    <property type="term" value="P:cell division"/>
    <property type="evidence" value="ECO:0007669"/>
    <property type="project" value="UniProtKB-KW"/>
</dbReference>
<keyword evidence="4" id="KW-0132">Cell division</keyword>
<dbReference type="InterPro" id="IPR048443">
    <property type="entry name" value="RqcP2_N"/>
</dbReference>
<keyword evidence="5" id="KW-1185">Reference proteome</keyword>
<dbReference type="EMBL" id="JAAMFI010000001">
    <property type="protein sequence ID" value="MBS9334509.1"/>
    <property type="molecule type" value="Genomic_DNA"/>
</dbReference>
<sequence>MASNQSVAQHFDPEERAFVAQAIDWLEMVENDYRIILTHFLNPRERHIVMTVLGDQMPIQVQEEGLFDRAEKARLVLAPDFMTIQEDDFDLCLLQLTFAKKFVTLRHKDLLGAFLSAGIDRATFGDIVVDANRGLAQVAVEKRYVPFIEQEIQQVGKVSANWQEVERNEALVPEVQGEERLVLLPSLRLDAVIAACFGLSRTEAKSLIDGGFVAVNWSKAMACDRSVRLKDVISVRKQGRICLQSLAGHSKRDKIKAVFQIIRR</sequence>
<keyword evidence="1" id="KW-0694">RNA-binding</keyword>
<dbReference type="Pfam" id="PF21278">
    <property type="entry name" value="YlmH_1st"/>
    <property type="match status" value="1"/>
</dbReference>
<dbReference type="PANTHER" id="PTHR13633:SF3">
    <property type="entry name" value="MITOCHONDRIAL TRANSCRIPTION RESCUE FACTOR 1"/>
    <property type="match status" value="1"/>
</dbReference>
<dbReference type="Gene3D" id="3.30.1370.160">
    <property type="match status" value="1"/>
</dbReference>
<comment type="caution">
    <text evidence="4">The sequence shown here is derived from an EMBL/GenBank/DDBJ whole genome shotgun (WGS) entry which is preliminary data.</text>
</comment>
<keyword evidence="4" id="KW-0131">Cell cycle</keyword>
<reference evidence="4 5" key="1">
    <citation type="submission" date="2020-02" db="EMBL/GenBank/DDBJ databases">
        <title>Fructobacillus sp. isolated from paper mulberry of Taiwan.</title>
        <authorList>
            <person name="Lin S.-T."/>
        </authorList>
    </citation>
    <scope>NUCLEOTIDE SEQUENCE [LARGE SCALE GENOMIC DNA]</scope>
    <source>
        <strain evidence="4 5">M1-10</strain>
    </source>
</reference>
<feature type="domain" description="Ribosome-associated protein quality control protein P2 RNA-binding" evidence="2">
    <location>
        <begin position="85"/>
        <end position="167"/>
    </location>
</feature>
<name>A0ABS5QN43_9LACO</name>
<dbReference type="InterPro" id="IPR040591">
    <property type="entry name" value="RqcP2_RBD"/>
</dbReference>